<sequence>MGTPKKHIEEIRRNKFSIGKDPNPLIEDLHQAVKNLSVELYTKDVHFLMELIQNAEDNLYSKGVKPSLEFIITSKDITATGAPATLLIFNNEKGFSHKNIESVCSIGRSTKKGNRSSGYIGEKGIGFKSVFLVTTQPYIFSNGYQIRFNEKPCPQCGLGYIVPEWVKEKPTLQDIKDIYGGGVDLLPTTTIVLPLKPDKVTPVKLQLSNFHPELLLFLAKIRHLSVRELNEDSKKNKVSAISISSEVNFVSRKNMNAESYTLHLTAAENGGSDKECSYYMWRQKFPVRMENVVEKRKDVEEWVVTLAFPHQDRLNRGMSSSGVYAFLPTEMVTNFPFIIQADFVLASSRETILMDDKWNHGILECVPTAFVDSFKALILGSDQAPVSTLANMFKFIPIRSSSYEKLYYVREKIKKKLLEENIIPIETYKEQKHFCKPREVGRLLPGFWNVLNDARAEGIHLHNLSSYDERKILSCALDMSEYDLILEFLGVEHVKSPWYEKCIKNSVLVDRLSEKSYLNLLLFFSTNWKSFFDGSNMAYIPLLKYVCSDGSVSHCSVYDCRKGSKELVQADSKKSCPQSWFISWNMEFSCVTDQYFIPEPTQQAILTFPQRTTLLEWLENEVRFTTLNVYDFAENLCISILNDSKLAIIYANFLYHSFSKDYISSFEVDELCKSMPIVDKYGNVNTSREKVLLPARVSNWAKLMVSNPWVNQNYVELREVYLNRSTYAGQSTDYQKLIKFMTDHLGASDIPDLYPPNAGFSAADTRLTKENAFLLLHWIKNLNSKSDGIPQRFLECIKNGSWLKVTVNGWMPPSKSFFIESSLGRILESCSALVDIPLVDETFYGSRIHQYKEELKIVGVMFSYEEACEFIGKELMNRAENYNLSRNHVILILEFIKCLRERILPLDKFVNCVKKGKWLNTSLGLRSPEGSVLYEEEWEFAAQISAIPFIDRTYFGKEIYNFKEELMLLGVIVGFSSNYHQVVFDHLELPSNFAILNAEAFLLLMECVKFSSASVELVNSIKTSSCVKTNMGFKFPGDCFLSDPVWGCILERIFSYKGELKQIGVVVDFEEAIKGFVRQFKQKASKTSFKQQHVKSFLSCHRVLKGTQYKFPADLLETIRNEKWLLTRNCGYSVPRDCILDGVSWKSISSITCLPFIDDSFYGTEIHEYKKELKSFGVVTELKDGVNFVLEHLNFPSDPSTIAPESVFSFLKCIRLLLKGAVSPLDEAFKKRLSTNWLKTHDGYKSPDQCLLFYSKWGVYFKPTDGLFIDANFYGPQIASYKKELKEIGVIVDLEEGCVLAAKYLDSVSDDNTIVQIYRYLSEHRQTQDVAATTKIWILESAKWVHAKECVIHDPDNLFASKFYVLEDIYDKKILPFFSSDMKVRNKPSVDDYVNLWNEWESSVEQLSYDKCHKFWLYMLHHFTLDTEKKLSKRFLKLPATSGNNEIFLLEKKDVFIPDNLHMKRLFEMEKVFVWYPQDLVPSSRNDLSDLYRKIGARSVSECICTEDPSLPNVVELKQIDAANVCNVKVLVKLILGFLACSSLKMEPNKRHEAVKGLLNLSFFEIKDSINVSYSLSLSSGNIITKRENRMVRWESQSSMFFTQMNWHGENAGLVKYATYFSEAISEGVLMENHDHVAPLSELIRLALLLKFNEEAIDFLMDSKNLQIFSEDDDFLSSVFGSTSI</sequence>
<protein>
    <recommendedName>
        <fullName evidence="1">Sacsin/Nov domain-containing protein</fullName>
    </recommendedName>
</protein>
<keyword evidence="3" id="KW-1185">Reference proteome</keyword>
<evidence type="ECO:0000313" key="2">
    <source>
        <dbReference type="EMBL" id="ESW06250.1"/>
    </source>
</evidence>
<evidence type="ECO:0000313" key="3">
    <source>
        <dbReference type="Proteomes" id="UP000000226"/>
    </source>
</evidence>
<dbReference type="InterPro" id="IPR036890">
    <property type="entry name" value="HATPase_C_sf"/>
</dbReference>
<dbReference type="eggNOG" id="ENOG502QXH2">
    <property type="taxonomic scope" value="Eukaryota"/>
</dbReference>
<dbReference type="Proteomes" id="UP000000226">
    <property type="component" value="Chromosome 10"/>
</dbReference>
<organism evidence="2 3">
    <name type="scientific">Phaseolus vulgaris</name>
    <name type="common">Kidney bean</name>
    <name type="synonym">French bean</name>
    <dbReference type="NCBI Taxonomy" id="3885"/>
    <lineage>
        <taxon>Eukaryota</taxon>
        <taxon>Viridiplantae</taxon>
        <taxon>Streptophyta</taxon>
        <taxon>Embryophyta</taxon>
        <taxon>Tracheophyta</taxon>
        <taxon>Spermatophyta</taxon>
        <taxon>Magnoliopsida</taxon>
        <taxon>eudicotyledons</taxon>
        <taxon>Gunneridae</taxon>
        <taxon>Pentapetalae</taxon>
        <taxon>rosids</taxon>
        <taxon>fabids</taxon>
        <taxon>Fabales</taxon>
        <taxon>Fabaceae</taxon>
        <taxon>Papilionoideae</taxon>
        <taxon>50 kb inversion clade</taxon>
        <taxon>NPAAA clade</taxon>
        <taxon>indigoferoid/millettioid clade</taxon>
        <taxon>Phaseoleae</taxon>
        <taxon>Phaseolus</taxon>
    </lineage>
</organism>
<dbReference type="InterPro" id="IPR052957">
    <property type="entry name" value="Auxin_embryo_med"/>
</dbReference>
<dbReference type="Gene3D" id="3.30.565.10">
    <property type="entry name" value="Histidine kinase-like ATPase, C-terminal domain"/>
    <property type="match status" value="1"/>
</dbReference>
<dbReference type="Pfam" id="PF25794">
    <property type="entry name" value="SACS"/>
    <property type="match status" value="1"/>
</dbReference>
<dbReference type="Gramene" id="ESW06250">
    <property type="protein sequence ID" value="ESW06250"/>
    <property type="gene ID" value="PHAVU_010G031800g"/>
</dbReference>
<dbReference type="InterPro" id="IPR058210">
    <property type="entry name" value="SACS/Nov_dom"/>
</dbReference>
<dbReference type="OMA" id="SAICMED"/>
<dbReference type="SUPFAM" id="SSF55874">
    <property type="entry name" value="ATPase domain of HSP90 chaperone/DNA topoisomerase II/histidine kinase"/>
    <property type="match status" value="1"/>
</dbReference>
<dbReference type="STRING" id="3885.V7ALX9"/>
<dbReference type="EMBL" id="CM002297">
    <property type="protein sequence ID" value="ESW06250.1"/>
    <property type="molecule type" value="Genomic_DNA"/>
</dbReference>
<dbReference type="OrthoDB" id="1262810at2759"/>
<gene>
    <name evidence="2" type="ORF">PHAVU_010G031800g</name>
</gene>
<dbReference type="PANTHER" id="PTHR32387">
    <property type="entry name" value="WU:FJ29H11"/>
    <property type="match status" value="1"/>
</dbReference>
<evidence type="ECO:0000259" key="1">
    <source>
        <dbReference type="Pfam" id="PF25794"/>
    </source>
</evidence>
<name>V7ALX9_PHAVU</name>
<dbReference type="PANTHER" id="PTHR32387:SF3">
    <property type="entry name" value="ATP_DNA BINDING PROTEIN"/>
    <property type="match status" value="1"/>
</dbReference>
<accession>V7ALX9</accession>
<feature type="domain" description="Sacsin/Nov" evidence="1">
    <location>
        <begin position="27"/>
        <end position="143"/>
    </location>
</feature>
<reference evidence="3" key="1">
    <citation type="journal article" date="2014" name="Nat. Genet.">
        <title>A reference genome for common bean and genome-wide analysis of dual domestications.</title>
        <authorList>
            <person name="Schmutz J."/>
            <person name="McClean P.E."/>
            <person name="Mamidi S."/>
            <person name="Wu G.A."/>
            <person name="Cannon S.B."/>
            <person name="Grimwood J."/>
            <person name="Jenkins J."/>
            <person name="Shu S."/>
            <person name="Song Q."/>
            <person name="Chavarro C."/>
            <person name="Torres-Torres M."/>
            <person name="Geffroy V."/>
            <person name="Moghaddam S.M."/>
            <person name="Gao D."/>
            <person name="Abernathy B."/>
            <person name="Barry K."/>
            <person name="Blair M."/>
            <person name="Brick M.A."/>
            <person name="Chovatia M."/>
            <person name="Gepts P."/>
            <person name="Goodstein D.M."/>
            <person name="Gonzales M."/>
            <person name="Hellsten U."/>
            <person name="Hyten D.L."/>
            <person name="Jia G."/>
            <person name="Kelly J.D."/>
            <person name="Kudrna D."/>
            <person name="Lee R."/>
            <person name="Richard M.M."/>
            <person name="Miklas P.N."/>
            <person name="Osorno J.M."/>
            <person name="Rodrigues J."/>
            <person name="Thareau V."/>
            <person name="Urrea C.A."/>
            <person name="Wang M."/>
            <person name="Yu Y."/>
            <person name="Zhang M."/>
            <person name="Wing R.A."/>
            <person name="Cregan P.B."/>
            <person name="Rokhsar D.S."/>
            <person name="Jackson S.A."/>
        </authorList>
    </citation>
    <scope>NUCLEOTIDE SEQUENCE [LARGE SCALE GENOMIC DNA]</scope>
    <source>
        <strain evidence="3">cv. G19833</strain>
    </source>
</reference>
<dbReference type="NCBIfam" id="NF047352">
    <property type="entry name" value="P_loop_sacsin"/>
    <property type="match status" value="1"/>
</dbReference>
<proteinExistence type="predicted"/>